<evidence type="ECO:0000313" key="2">
    <source>
        <dbReference type="EMBL" id="KAK4027680.1"/>
    </source>
</evidence>
<sequence>MKEFKRLLREKDKQLRSVMRHQAKSTRYIDRLKIRLKVTNKKLNTSKQQITRMKRYAQEVAVTIDNLKEEISNLTANQLEEKIKHLSHGERVIINTFIQKGRVELQSKSGWQPSMTVVEGIY</sequence>
<organism evidence="2 3">
    <name type="scientific">Daphnia magna</name>
    <dbReference type="NCBI Taxonomy" id="35525"/>
    <lineage>
        <taxon>Eukaryota</taxon>
        <taxon>Metazoa</taxon>
        <taxon>Ecdysozoa</taxon>
        <taxon>Arthropoda</taxon>
        <taxon>Crustacea</taxon>
        <taxon>Branchiopoda</taxon>
        <taxon>Diplostraca</taxon>
        <taxon>Cladocera</taxon>
        <taxon>Anomopoda</taxon>
        <taxon>Daphniidae</taxon>
        <taxon>Daphnia</taxon>
    </lineage>
</organism>
<keyword evidence="1" id="KW-0175">Coiled coil</keyword>
<evidence type="ECO:0000256" key="1">
    <source>
        <dbReference type="SAM" id="Coils"/>
    </source>
</evidence>
<reference evidence="2 3" key="1">
    <citation type="journal article" date="2023" name="Nucleic Acids Res.">
        <title>The hologenome of Daphnia magna reveals possible DNA methylation and microbiome-mediated evolution of the host genome.</title>
        <authorList>
            <person name="Chaturvedi A."/>
            <person name="Li X."/>
            <person name="Dhandapani V."/>
            <person name="Marshall H."/>
            <person name="Kissane S."/>
            <person name="Cuenca-Cambronero M."/>
            <person name="Asole G."/>
            <person name="Calvet F."/>
            <person name="Ruiz-Romero M."/>
            <person name="Marangio P."/>
            <person name="Guigo R."/>
            <person name="Rago D."/>
            <person name="Mirbahai L."/>
            <person name="Eastwood N."/>
            <person name="Colbourne J.K."/>
            <person name="Zhou J."/>
            <person name="Mallon E."/>
            <person name="Orsini L."/>
        </authorList>
    </citation>
    <scope>NUCLEOTIDE SEQUENCE [LARGE SCALE GENOMIC DNA]</scope>
    <source>
        <strain evidence="2">LRV0_1</strain>
    </source>
</reference>
<protein>
    <submittedName>
        <fullName evidence="2">Uncharacterized protein</fullName>
    </submittedName>
</protein>
<dbReference type="EMBL" id="JAOYFB010000038">
    <property type="protein sequence ID" value="KAK4027680.1"/>
    <property type="molecule type" value="Genomic_DNA"/>
</dbReference>
<accession>A0ABR0ARG6</accession>
<gene>
    <name evidence="2" type="ORF">OUZ56_016727</name>
</gene>
<proteinExistence type="predicted"/>
<feature type="coiled-coil region" evidence="1">
    <location>
        <begin position="29"/>
        <end position="84"/>
    </location>
</feature>
<evidence type="ECO:0000313" key="3">
    <source>
        <dbReference type="Proteomes" id="UP001234178"/>
    </source>
</evidence>
<name>A0ABR0ARG6_9CRUS</name>
<comment type="caution">
    <text evidence="2">The sequence shown here is derived from an EMBL/GenBank/DDBJ whole genome shotgun (WGS) entry which is preliminary data.</text>
</comment>
<dbReference type="Proteomes" id="UP001234178">
    <property type="component" value="Unassembled WGS sequence"/>
</dbReference>
<keyword evidence="3" id="KW-1185">Reference proteome</keyword>